<accession>A0A9J7ZUL0</accession>
<evidence type="ECO:0000313" key="3">
    <source>
        <dbReference type="Ensembl" id="ENSCCRP00000136192.1"/>
    </source>
</evidence>
<sequence>MDRLFQLLLFSGFCSFTGGISREYVVIQEQMTWKQAQVYCTANHIDLATVQSDEDWANLRDVVQKMTKTAWIGLYNDINSWQWSYQNKEIAFRSWSSGEPNNYGGYEACGLTYGSSWNDYDCNSLLPFFCFNENGVNRFVFISISMTWKDAQSYCRQYYTDLVIIQNQTEQNQLSVMKPYTSAWIGLFRNVWKWSDETYVSTSSFTRLPLQSGLQSPCGVSDPGGIISYQVCSNILPFVCMQRAKKQIVRLRVKSGQNLNDPAVMTVILQKIKQKLKEWGIEKETKVTWRVQANGYVFSRVTHF</sequence>
<dbReference type="PANTHER" id="PTHR45784:SF3">
    <property type="entry name" value="C-TYPE LECTIN DOMAIN FAMILY 4 MEMBER K-LIKE-RELATED"/>
    <property type="match status" value="1"/>
</dbReference>
<dbReference type="Pfam" id="PF00059">
    <property type="entry name" value="Lectin_C"/>
    <property type="match status" value="2"/>
</dbReference>
<dbReference type="SMART" id="SM00034">
    <property type="entry name" value="CLECT"/>
    <property type="match status" value="2"/>
</dbReference>
<dbReference type="InterPro" id="IPR016186">
    <property type="entry name" value="C-type_lectin-like/link_sf"/>
</dbReference>
<keyword evidence="4" id="KW-1185">Reference proteome</keyword>
<dbReference type="GeneTree" id="ENSGT00940000163911"/>
<evidence type="ECO:0000256" key="1">
    <source>
        <dbReference type="SAM" id="SignalP"/>
    </source>
</evidence>
<name>A0A9J7ZUL0_CYPCA</name>
<keyword evidence="1" id="KW-0732">Signal</keyword>
<dbReference type="Proteomes" id="UP001108240">
    <property type="component" value="Unplaced"/>
</dbReference>
<dbReference type="InterPro" id="IPR016187">
    <property type="entry name" value="CTDL_fold"/>
</dbReference>
<feature type="signal peptide" evidence="1">
    <location>
        <begin position="1"/>
        <end position="19"/>
    </location>
</feature>
<dbReference type="Gene3D" id="3.10.100.10">
    <property type="entry name" value="Mannose-Binding Protein A, subunit A"/>
    <property type="match status" value="2"/>
</dbReference>
<dbReference type="PANTHER" id="PTHR45784">
    <property type="entry name" value="C-TYPE LECTIN DOMAIN FAMILY 20 MEMBER A-RELATED"/>
    <property type="match status" value="1"/>
</dbReference>
<dbReference type="SUPFAM" id="SSF56436">
    <property type="entry name" value="C-type lectin-like"/>
    <property type="match status" value="2"/>
</dbReference>
<feature type="chain" id="PRO_5039923393" description="C-type lectin domain-containing protein" evidence="1">
    <location>
        <begin position="20"/>
        <end position="304"/>
    </location>
</feature>
<reference evidence="3" key="1">
    <citation type="submission" date="2025-08" db="UniProtKB">
        <authorList>
            <consortium name="Ensembl"/>
        </authorList>
    </citation>
    <scope>IDENTIFICATION</scope>
</reference>
<reference evidence="3" key="2">
    <citation type="submission" date="2025-09" db="UniProtKB">
        <authorList>
            <consortium name="Ensembl"/>
        </authorList>
    </citation>
    <scope>IDENTIFICATION</scope>
</reference>
<evidence type="ECO:0000259" key="2">
    <source>
        <dbReference type="PROSITE" id="PS50041"/>
    </source>
</evidence>
<dbReference type="Ensembl" id="ENSCCRT00000156300.1">
    <property type="protein sequence ID" value="ENSCCRP00000136192.1"/>
    <property type="gene ID" value="ENSCCRG00000061148.1"/>
</dbReference>
<dbReference type="AlphaFoldDB" id="A0A9J7ZUL0"/>
<feature type="domain" description="C-type lectin" evidence="2">
    <location>
        <begin position="24"/>
        <end position="131"/>
    </location>
</feature>
<proteinExistence type="predicted"/>
<protein>
    <recommendedName>
        <fullName evidence="2">C-type lectin domain-containing protein</fullName>
    </recommendedName>
</protein>
<dbReference type="PROSITE" id="PS50041">
    <property type="entry name" value="C_TYPE_LECTIN_2"/>
    <property type="match status" value="2"/>
</dbReference>
<evidence type="ECO:0000313" key="4">
    <source>
        <dbReference type="Proteomes" id="UP001108240"/>
    </source>
</evidence>
<organism evidence="3 4">
    <name type="scientific">Cyprinus carpio carpio</name>
    <dbReference type="NCBI Taxonomy" id="630221"/>
    <lineage>
        <taxon>Eukaryota</taxon>
        <taxon>Metazoa</taxon>
        <taxon>Chordata</taxon>
        <taxon>Craniata</taxon>
        <taxon>Vertebrata</taxon>
        <taxon>Euteleostomi</taxon>
        <taxon>Actinopterygii</taxon>
        <taxon>Neopterygii</taxon>
        <taxon>Teleostei</taxon>
        <taxon>Ostariophysi</taxon>
        <taxon>Cypriniformes</taxon>
        <taxon>Cyprinidae</taxon>
        <taxon>Cyprininae</taxon>
        <taxon>Cyprinus</taxon>
    </lineage>
</organism>
<dbReference type="OMA" id="FLCADIQ"/>
<feature type="domain" description="C-type lectin" evidence="2">
    <location>
        <begin position="139"/>
        <end position="241"/>
    </location>
</feature>
<dbReference type="InterPro" id="IPR001304">
    <property type="entry name" value="C-type_lectin-like"/>
</dbReference>